<dbReference type="AlphaFoldDB" id="A0A8S3EH13"/>
<comment type="subcellular location">
    <subcellularLocation>
        <location evidence="1">Cytoplasm</location>
        <location evidence="1">Cytoskeleton</location>
        <location evidence="1">Cilium axoneme</location>
    </subcellularLocation>
</comment>
<keyword evidence="4" id="KW-0963">Cytoplasm</keyword>
<dbReference type="Pfam" id="PF12018">
    <property type="entry name" value="FAP206"/>
    <property type="match status" value="1"/>
</dbReference>
<dbReference type="EMBL" id="CAJOBH010226602">
    <property type="protein sequence ID" value="CAF5053417.1"/>
    <property type="molecule type" value="Genomic_DNA"/>
</dbReference>
<dbReference type="Proteomes" id="UP000676336">
    <property type="component" value="Unassembled WGS sequence"/>
</dbReference>
<evidence type="ECO:0000256" key="4">
    <source>
        <dbReference type="ARBA" id="ARBA00022490"/>
    </source>
</evidence>
<keyword evidence="6" id="KW-0969">Cilium</keyword>
<evidence type="ECO:0000313" key="11">
    <source>
        <dbReference type="EMBL" id="CAF5053417.1"/>
    </source>
</evidence>
<keyword evidence="7" id="KW-0206">Cytoskeleton</keyword>
<dbReference type="InterPro" id="IPR021897">
    <property type="entry name" value="FAP206"/>
</dbReference>
<gene>
    <name evidence="11" type="ORF">BYL167_LOCUS58357</name>
    <name evidence="10" type="ORF">SMN809_LOCUS14408</name>
</gene>
<dbReference type="GO" id="GO:0030030">
    <property type="term" value="P:cell projection organization"/>
    <property type="evidence" value="ECO:0007669"/>
    <property type="project" value="UniProtKB-KW"/>
</dbReference>
<evidence type="ECO:0000256" key="7">
    <source>
        <dbReference type="ARBA" id="ARBA00023212"/>
    </source>
</evidence>
<organism evidence="11 12">
    <name type="scientific">Rotaria magnacalcarata</name>
    <dbReference type="NCBI Taxonomy" id="392030"/>
    <lineage>
        <taxon>Eukaryota</taxon>
        <taxon>Metazoa</taxon>
        <taxon>Spiralia</taxon>
        <taxon>Gnathifera</taxon>
        <taxon>Rotifera</taxon>
        <taxon>Eurotatoria</taxon>
        <taxon>Bdelloidea</taxon>
        <taxon>Philodinida</taxon>
        <taxon>Philodinidae</taxon>
        <taxon>Rotaria</taxon>
    </lineage>
</organism>
<dbReference type="Proteomes" id="UP000681967">
    <property type="component" value="Unassembled WGS sequence"/>
</dbReference>
<name>A0A8S3EH13_9BILA</name>
<comment type="caution">
    <text evidence="11">The sequence shown here is derived from an EMBL/GenBank/DDBJ whole genome shotgun (WGS) entry which is preliminary data.</text>
</comment>
<proteinExistence type="inferred from homology"/>
<evidence type="ECO:0000256" key="3">
    <source>
        <dbReference type="ARBA" id="ARBA00021602"/>
    </source>
</evidence>
<comment type="function">
    <text evidence="9">Essential for sperm motility and is involved in the regulation of the beating frequency of motile cilia on the epithelial cells of the respiratory tract. Required for the establishment of radial spokes in sperm flagella.</text>
</comment>
<protein>
    <recommendedName>
        <fullName evidence="3">Cilia- and flagella-associated protein 206</fullName>
    </recommendedName>
</protein>
<keyword evidence="8" id="KW-0966">Cell projection</keyword>
<dbReference type="PANTHER" id="PTHR21442:SF0">
    <property type="entry name" value="CILIA- AND FLAGELLA-ASSOCIATED PROTEIN 206"/>
    <property type="match status" value="1"/>
</dbReference>
<feature type="non-terminal residue" evidence="11">
    <location>
        <position position="1"/>
    </location>
</feature>
<evidence type="ECO:0000256" key="9">
    <source>
        <dbReference type="ARBA" id="ARBA00045321"/>
    </source>
</evidence>
<dbReference type="GO" id="GO:0003356">
    <property type="term" value="P:regulation of cilium beat frequency"/>
    <property type="evidence" value="ECO:0007669"/>
    <property type="project" value="TreeGrafter"/>
</dbReference>
<evidence type="ECO:0000313" key="12">
    <source>
        <dbReference type="Proteomes" id="UP000681967"/>
    </source>
</evidence>
<comment type="similarity">
    <text evidence="2">Belongs to the CFAP206 family.</text>
</comment>
<dbReference type="GO" id="GO:0036064">
    <property type="term" value="C:ciliary basal body"/>
    <property type="evidence" value="ECO:0007669"/>
    <property type="project" value="TreeGrafter"/>
</dbReference>
<dbReference type="GO" id="GO:0005930">
    <property type="term" value="C:axoneme"/>
    <property type="evidence" value="ECO:0007669"/>
    <property type="project" value="UniProtKB-SubCell"/>
</dbReference>
<evidence type="ECO:0000256" key="2">
    <source>
        <dbReference type="ARBA" id="ARBA00010500"/>
    </source>
</evidence>
<evidence type="ECO:0000313" key="10">
    <source>
        <dbReference type="EMBL" id="CAF4046535.1"/>
    </source>
</evidence>
<evidence type="ECO:0000256" key="5">
    <source>
        <dbReference type="ARBA" id="ARBA00022794"/>
    </source>
</evidence>
<evidence type="ECO:0000256" key="6">
    <source>
        <dbReference type="ARBA" id="ARBA00023069"/>
    </source>
</evidence>
<reference evidence="11" key="1">
    <citation type="submission" date="2021-02" db="EMBL/GenBank/DDBJ databases">
        <authorList>
            <person name="Nowell W R."/>
        </authorList>
    </citation>
    <scope>NUCLEOTIDE SEQUENCE</scope>
</reference>
<keyword evidence="5" id="KW-0970">Cilium biogenesis/degradation</keyword>
<dbReference type="EMBL" id="CAJOBI010005931">
    <property type="protein sequence ID" value="CAF4046535.1"/>
    <property type="molecule type" value="Genomic_DNA"/>
</dbReference>
<sequence length="206" mass="24018">FCAYNLALNDFKLIHGDPRIGIVQINDRYYTFSEPRDAVLFCRKPSAFIESIANNAKLNPELIQLLDLHTQFTNVASYGDLAQVSSKPQMKADFGTQTETHFYEKNIVKNYEWNEWELRRKALKLANLRRRLTKSVQTNTSNFRRENFTQVYLPKDKNIQTKRDNYSNVPQPKIYLTGIRGHQRSNDGQFLPANVRKIDLTADIDE</sequence>
<evidence type="ECO:0000256" key="1">
    <source>
        <dbReference type="ARBA" id="ARBA00004430"/>
    </source>
</evidence>
<dbReference type="PANTHER" id="PTHR21442">
    <property type="entry name" value="CILIA- AND FLAGELLA-ASSOCIATED PROTEIN 206"/>
    <property type="match status" value="1"/>
</dbReference>
<accession>A0A8S3EH13</accession>
<evidence type="ECO:0000256" key="8">
    <source>
        <dbReference type="ARBA" id="ARBA00023273"/>
    </source>
</evidence>